<dbReference type="SUPFAM" id="SSF49785">
    <property type="entry name" value="Galactose-binding domain-like"/>
    <property type="match status" value="1"/>
</dbReference>
<dbReference type="PANTHER" id="PTHR13194:SF19">
    <property type="entry name" value="NAD(P)-BINDING ROSSMANN-FOLD SUPERFAMILY PROTEIN"/>
    <property type="match status" value="1"/>
</dbReference>
<evidence type="ECO:0000313" key="3">
    <source>
        <dbReference type="EMBL" id="MRU16754.1"/>
    </source>
</evidence>
<protein>
    <submittedName>
        <fullName evidence="3">CIA30 family protein</fullName>
    </submittedName>
</protein>
<dbReference type="Pfam" id="PF08547">
    <property type="entry name" value="CIA30"/>
    <property type="match status" value="1"/>
</dbReference>
<dbReference type="Gene3D" id="2.60.120.430">
    <property type="entry name" value="Galactose-binding lectin"/>
    <property type="match status" value="1"/>
</dbReference>
<name>A0A844D3G7_9RHOB</name>
<evidence type="ECO:0000256" key="1">
    <source>
        <dbReference type="ARBA" id="ARBA00007884"/>
    </source>
</evidence>
<gene>
    <name evidence="3" type="ORF">FDP25_15035</name>
</gene>
<evidence type="ECO:0000313" key="4">
    <source>
        <dbReference type="Proteomes" id="UP000564704"/>
    </source>
</evidence>
<reference evidence="3 4" key="1">
    <citation type="submission" date="2019-05" db="EMBL/GenBank/DDBJ databases">
        <title>Roseovarius bejariae sp. nov., a moderately halophylic bacterium isolated from a saline soil in Rambla Salada (Murcia).</title>
        <authorList>
            <person name="Castro D.J."/>
            <person name="Gomez-Altuve A."/>
            <person name="Reina J.C."/>
            <person name="Rodriguez M."/>
            <person name="Sampedro I."/>
            <person name="Llamas I."/>
            <person name="Martinez-Checa F."/>
        </authorList>
    </citation>
    <scope>NUCLEOTIDE SEQUENCE [LARGE SCALE GENOMIC DNA]</scope>
    <source>
        <strain evidence="3 4">A21</strain>
    </source>
</reference>
<dbReference type="Proteomes" id="UP000564704">
    <property type="component" value="Unassembled WGS sequence"/>
</dbReference>
<evidence type="ECO:0000259" key="2">
    <source>
        <dbReference type="Pfam" id="PF08547"/>
    </source>
</evidence>
<dbReference type="EMBL" id="SZWE01000002">
    <property type="protein sequence ID" value="MRU16754.1"/>
    <property type="molecule type" value="Genomic_DNA"/>
</dbReference>
<proteinExistence type="inferred from homology"/>
<dbReference type="OrthoDB" id="442188at2"/>
<dbReference type="InterPro" id="IPR039131">
    <property type="entry name" value="NDUFAF1"/>
</dbReference>
<dbReference type="InterPro" id="IPR013857">
    <property type="entry name" value="NADH-UbQ_OxRdtase-assoc_prot30"/>
</dbReference>
<keyword evidence="4" id="KW-1185">Reference proteome</keyword>
<comment type="similarity">
    <text evidence="1">Belongs to the CIA30 family.</text>
</comment>
<dbReference type="InterPro" id="IPR008979">
    <property type="entry name" value="Galactose-bd-like_sf"/>
</dbReference>
<comment type="caution">
    <text evidence="3">The sequence shown here is derived from an EMBL/GenBank/DDBJ whole genome shotgun (WGS) entry which is preliminary data.</text>
</comment>
<feature type="domain" description="NADH:ubiquinone oxidoreductase intermediate-associated protein 30" evidence="2">
    <location>
        <begin position="14"/>
        <end position="151"/>
    </location>
</feature>
<dbReference type="RefSeq" id="WP_154154160.1">
    <property type="nucleotide sequence ID" value="NZ_SZWE01000002.1"/>
</dbReference>
<sequence>MTDNRRILDDVANTVGDWALVSDQVMGGVSDGKLSHEALQGRMALRLTGHVSTENNGGFLQMARNLGEAGGMDASGYRGLELKVLGNGETYNIHLRTKDVTRPWQSYRHSFAAPDTWTTIKLPFGDFEPHRITSPLDLKSLRRIGIVAIGKAFNADVALSGLHLYR</sequence>
<dbReference type="AlphaFoldDB" id="A0A844D3G7"/>
<dbReference type="PANTHER" id="PTHR13194">
    <property type="entry name" value="COMPLEX I INTERMEDIATE-ASSOCIATED PROTEIN 30"/>
    <property type="match status" value="1"/>
</dbReference>
<accession>A0A844D3G7</accession>
<organism evidence="3 4">
    <name type="scientific">Roseovarius bejariae</name>
    <dbReference type="NCBI Taxonomy" id="2576383"/>
    <lineage>
        <taxon>Bacteria</taxon>
        <taxon>Pseudomonadati</taxon>
        <taxon>Pseudomonadota</taxon>
        <taxon>Alphaproteobacteria</taxon>
        <taxon>Rhodobacterales</taxon>
        <taxon>Roseobacteraceae</taxon>
        <taxon>Roseovarius</taxon>
    </lineage>
</organism>